<sequence>MVLTAWRQFTFFDALPIRDPSVADEDGPLYSDPNVSAICAGSGSLYLATNKGVVKIVSRSLKLQVSFVAHDNGGAITYMTQLDGTPYLVTVAENENAEPQVRLWSLDKPDKKATGPKCNASITIHLKKIWEITAFAVSDDLSAIALGLANGNVILIRGDLQNDKGLKQKVIFESSDPVTGLAFCEASKMSLLYIATTTRILTVFTSGKNQGHSARVLEDKGCGSGCMVLKKSTGEILVARDDGIYFYTPHGRGPCYMYEGPKDSIFVYKSYVVIVSLSAASSNASVQSTLRRFVGSVPSRDDPFDTTKVTVLDTENKFVAYSGQFVDGVKAIFAEWSDLYVLGGDGQLHRHQEKDLQSKLDTLYQRNLYNLALTLAVNAGADTKRVLVIYKKYGDYLYDKGEYDEAIVQYIKAIDGGEASQVIRKYLDSQRIYNLTSYLEELHNRGLATADHTTLLLNCYAKLKDTEKLETFIKSEGENLKFDLDTAIQMCRQGAYFQQAAYLAEKHGQTDLVVDINLQDLGDFRSGLRFIRSLSVEDMYYNLSRYGRVLLQHLPVETTALFIDYFTGRYAPRKPANMAEIEPAAAAVVGSEKLTSPMLGFQNYKNLIPYMGGSGSRPSSVLSGQIGESAPSIMTTITNNVGKLSSAVVDRVLPGGNESVASAPATTAPAVLSSDNVVRDYKIPKPRTAFATFVDRPEELIVFLEACIAHHRVVGGQASDEADLYTTLFEMYLQRAEASATEDEKHKWEEKAKVLITGFKAPIDQSNVLLLSHLYSFRDGRILVRERENLYIDIFRSSVAVNDTIGAIQTLHKYGDEEPELYPLALSYFTSSPEVMAVASDELAQVLKKIEQEGLMAPLQVIQALSVNAVATVGIVRGYLSEIIEREKREIEANRRLTDSYRQETRAKLEEIRELETEPRVFQSTRCASCGAPLDLPTVHFMCKHSYHRRCLNDVNEDTECPQCAPNNATIRAIRRAQDDMADRHDLFKAALEEGDDKFKVVSDFFGRGVMEQVEFLVEE</sequence>
<organism evidence="1 2">
    <name type="scientific">Lipomyces kononenkoae</name>
    <name type="common">Yeast</name>
    <dbReference type="NCBI Taxonomy" id="34357"/>
    <lineage>
        <taxon>Eukaryota</taxon>
        <taxon>Fungi</taxon>
        <taxon>Dikarya</taxon>
        <taxon>Ascomycota</taxon>
        <taxon>Saccharomycotina</taxon>
        <taxon>Lipomycetes</taxon>
        <taxon>Lipomycetales</taxon>
        <taxon>Lipomycetaceae</taxon>
        <taxon>Lipomyces</taxon>
    </lineage>
</organism>
<evidence type="ECO:0000313" key="1">
    <source>
        <dbReference type="EMBL" id="KAK9237765.1"/>
    </source>
</evidence>
<keyword evidence="2" id="KW-1185">Reference proteome</keyword>
<evidence type="ECO:0000313" key="2">
    <source>
        <dbReference type="Proteomes" id="UP001433508"/>
    </source>
</evidence>
<dbReference type="EMBL" id="MU971365">
    <property type="protein sequence ID" value="KAK9237765.1"/>
    <property type="molecule type" value="Genomic_DNA"/>
</dbReference>
<comment type="caution">
    <text evidence="1">The sequence shown here is derived from an EMBL/GenBank/DDBJ whole genome shotgun (WGS) entry which is preliminary data.</text>
</comment>
<accession>A0ACC3T252</accession>
<gene>
    <name evidence="1" type="ORF">V1525DRAFT_403283</name>
</gene>
<protein>
    <submittedName>
        <fullName evidence="1">Uncharacterized protein</fullName>
    </submittedName>
</protein>
<dbReference type="Proteomes" id="UP001433508">
    <property type="component" value="Unassembled WGS sequence"/>
</dbReference>
<proteinExistence type="predicted"/>
<reference evidence="2" key="1">
    <citation type="journal article" date="2024" name="Front. Bioeng. Biotechnol.">
        <title>Genome-scale model development and genomic sequencing of the oleaginous clade Lipomyces.</title>
        <authorList>
            <person name="Czajka J.J."/>
            <person name="Han Y."/>
            <person name="Kim J."/>
            <person name="Mondo S.J."/>
            <person name="Hofstad B.A."/>
            <person name="Robles A."/>
            <person name="Haridas S."/>
            <person name="Riley R."/>
            <person name="LaButti K."/>
            <person name="Pangilinan J."/>
            <person name="Andreopoulos W."/>
            <person name="Lipzen A."/>
            <person name="Yan J."/>
            <person name="Wang M."/>
            <person name="Ng V."/>
            <person name="Grigoriev I.V."/>
            <person name="Spatafora J.W."/>
            <person name="Magnuson J.K."/>
            <person name="Baker S.E."/>
            <person name="Pomraning K.R."/>
        </authorList>
    </citation>
    <scope>NUCLEOTIDE SEQUENCE [LARGE SCALE GENOMIC DNA]</scope>
    <source>
        <strain evidence="2">CBS 7786</strain>
    </source>
</reference>
<name>A0ACC3T252_LIPKO</name>